<dbReference type="SUPFAM" id="SSF53756">
    <property type="entry name" value="UDP-Glycosyltransferase/glycogen phosphorylase"/>
    <property type="match status" value="1"/>
</dbReference>
<reference evidence="2 3" key="1">
    <citation type="journal article" date="2007" name="Proc. Natl. Acad. Sci. U.S.A.">
        <title>The genome of Syntrophus aciditrophicus: life at the thermodynamic limit of microbial growth.</title>
        <authorList>
            <person name="McInerney M.J."/>
            <person name="Rohlin L."/>
            <person name="Mouttaki H."/>
            <person name="Kim U."/>
            <person name="Krupp R.S."/>
            <person name="Rios-Hernandez L."/>
            <person name="Sieber J."/>
            <person name="Struchtemeyer C.G."/>
            <person name="Bhattacharyya A."/>
            <person name="Campbell J.W."/>
            <person name="Gunsalus R.P."/>
        </authorList>
    </citation>
    <scope>NUCLEOTIDE SEQUENCE [LARGE SCALE GENOMIC DNA]</scope>
    <source>
        <strain evidence="2 3">SB</strain>
    </source>
</reference>
<dbReference type="InterPro" id="IPR001296">
    <property type="entry name" value="Glyco_trans_1"/>
</dbReference>
<sequence length="397" mass="46647">MRTKIGIYLSSEPESGGMFQYGLSILDAAASLPRDRYQTTVAFISERWNEHLKFRNLEHFQISPNFLWRIFKGKGWLLLNLPISFWRWILINLNPFFYKRLIQEGCDLWLFPSQDTWTYLLRLNSLGVVHDLMHRYEKKFSEVAAPFEYRRRERHYRAMCEYSKGILVDSNYGKRQVLESYDAKPDFIHVLPYVPPEYINIKNAPIDFDSRYNLPRKFLFYPAQFWEHKNHHNLLAALAHLKRELRDIHVVLVGSKKNAYKKTLGYINSMNLSDHVIILGYVPNEDMAEFYRRARALVFPSFFGPTNIPPLEACAAGCPLAVSNIYGMPEQLGDAALFFNPHSVEEIHLAMKRLWIDDALCRQLSMNGKKWAKAWNQNSFNRQFQVIIEEVLKNPNT</sequence>
<dbReference type="KEGG" id="sat:SYN_00820"/>
<dbReference type="RefSeq" id="WP_011418171.1">
    <property type="nucleotide sequence ID" value="NC_007759.1"/>
</dbReference>
<dbReference type="STRING" id="56780.SYN_00820"/>
<proteinExistence type="predicted"/>
<keyword evidence="3" id="KW-1185">Reference proteome</keyword>
<dbReference type="GO" id="GO:0016757">
    <property type="term" value="F:glycosyltransferase activity"/>
    <property type="evidence" value="ECO:0007669"/>
    <property type="project" value="UniProtKB-KW"/>
</dbReference>
<dbReference type="PANTHER" id="PTHR46401:SF8">
    <property type="entry name" value="BLL6006 PROTEIN"/>
    <property type="match status" value="1"/>
</dbReference>
<gene>
    <name evidence="2" type="ORF">SYN_00820</name>
</gene>
<dbReference type="Proteomes" id="UP000001933">
    <property type="component" value="Chromosome"/>
</dbReference>
<dbReference type="CAZy" id="GT4">
    <property type="family name" value="Glycosyltransferase Family 4"/>
</dbReference>
<evidence type="ECO:0000313" key="3">
    <source>
        <dbReference type="Proteomes" id="UP000001933"/>
    </source>
</evidence>
<dbReference type="EC" id="2.4.1.-" evidence="2"/>
<dbReference type="PANTHER" id="PTHR46401">
    <property type="entry name" value="GLYCOSYLTRANSFERASE WBBK-RELATED"/>
    <property type="match status" value="1"/>
</dbReference>
<dbReference type="Gene3D" id="3.40.50.2000">
    <property type="entry name" value="Glycogen Phosphorylase B"/>
    <property type="match status" value="1"/>
</dbReference>
<dbReference type="HOGENOM" id="CLU_009583_27_5_7"/>
<keyword evidence="2" id="KW-0808">Transferase</keyword>
<keyword evidence="2" id="KW-0328">Glycosyltransferase</keyword>
<dbReference type="SMR" id="Q2LVP0"/>
<dbReference type="AlphaFoldDB" id="Q2LVP0"/>
<evidence type="ECO:0000313" key="2">
    <source>
        <dbReference type="EMBL" id="ABC78151.1"/>
    </source>
</evidence>
<dbReference type="eggNOG" id="COG0438">
    <property type="taxonomic scope" value="Bacteria"/>
</dbReference>
<dbReference type="Pfam" id="PF00534">
    <property type="entry name" value="Glycos_transf_1"/>
    <property type="match status" value="1"/>
</dbReference>
<protein>
    <submittedName>
        <fullName evidence="2">Mannosyltransferase</fullName>
        <ecNumber evidence="2">2.4.1.-</ecNumber>
    </submittedName>
</protein>
<dbReference type="OrthoDB" id="9767517at2"/>
<evidence type="ECO:0000259" key="1">
    <source>
        <dbReference type="Pfam" id="PF00534"/>
    </source>
</evidence>
<name>Q2LVP0_SYNAS</name>
<feature type="domain" description="Glycosyl transferase family 1" evidence="1">
    <location>
        <begin position="209"/>
        <end position="371"/>
    </location>
</feature>
<organism evidence="2 3">
    <name type="scientific">Syntrophus aciditrophicus (strain SB)</name>
    <dbReference type="NCBI Taxonomy" id="56780"/>
    <lineage>
        <taxon>Bacteria</taxon>
        <taxon>Pseudomonadati</taxon>
        <taxon>Thermodesulfobacteriota</taxon>
        <taxon>Syntrophia</taxon>
        <taxon>Syntrophales</taxon>
        <taxon>Syntrophaceae</taxon>
        <taxon>Syntrophus</taxon>
    </lineage>
</organism>
<dbReference type="InParanoid" id="Q2LVP0"/>
<accession>Q2LVP0</accession>
<dbReference type="CDD" id="cd03809">
    <property type="entry name" value="GT4_MtfB-like"/>
    <property type="match status" value="1"/>
</dbReference>
<dbReference type="EMBL" id="CP000252">
    <property type="protein sequence ID" value="ABC78151.1"/>
    <property type="molecule type" value="Genomic_DNA"/>
</dbReference>